<dbReference type="EMBL" id="JASNWA010000009">
    <property type="protein sequence ID" value="KAK3169649.1"/>
    <property type="molecule type" value="Genomic_DNA"/>
</dbReference>
<evidence type="ECO:0000313" key="2">
    <source>
        <dbReference type="Proteomes" id="UP001276659"/>
    </source>
</evidence>
<keyword evidence="2" id="KW-1185">Reference proteome</keyword>
<protein>
    <submittedName>
        <fullName evidence="1">Uncharacterized protein</fullName>
    </submittedName>
</protein>
<sequence length="300" mass="35444">MTQEQLKSGDPDPQILSQFDIVHNYQQARAQELEECQQKLKSVDRYARFADYAMERCKRLMQVDGNFTFQKMLWHDVVEKLDAEDREFLEWEGSETEAPQQIIRLELVSAMDILKETNEEQMFWEIRLYANKNVEFHNLLLELRGQARYDELLLHTFEDERSVQSVLPKEELKDAEHYQTAIKRYREKFWIPLKTGEGPEYWRKRTPHEKTRQGFNRLERKLEEQVKAMGETRDMVQAIGNAAASSTKLNPAQRRALSKSFEDQDYWKRQHMSNEDTAALLPFAGGSENEMEVDEEVGDV</sequence>
<reference evidence="1" key="1">
    <citation type="submission" date="2022-11" db="EMBL/GenBank/DDBJ databases">
        <title>Chromosomal genome sequence assembly and mating type (MAT) locus characterization of the leprose asexual lichenized fungus Lepraria neglecta (Nyl.) Erichsen.</title>
        <authorList>
            <person name="Allen J.L."/>
            <person name="Pfeffer B."/>
        </authorList>
    </citation>
    <scope>NUCLEOTIDE SEQUENCE</scope>
    <source>
        <strain evidence="1">Allen 5258</strain>
    </source>
</reference>
<gene>
    <name evidence="1" type="ORF">OEA41_009033</name>
</gene>
<proteinExistence type="predicted"/>
<dbReference type="AlphaFoldDB" id="A0AAD9Z0U9"/>
<name>A0AAD9Z0U9_9LECA</name>
<comment type="caution">
    <text evidence="1">The sequence shown here is derived from an EMBL/GenBank/DDBJ whole genome shotgun (WGS) entry which is preliminary data.</text>
</comment>
<accession>A0AAD9Z0U9</accession>
<organism evidence="1 2">
    <name type="scientific">Lepraria neglecta</name>
    <dbReference type="NCBI Taxonomy" id="209136"/>
    <lineage>
        <taxon>Eukaryota</taxon>
        <taxon>Fungi</taxon>
        <taxon>Dikarya</taxon>
        <taxon>Ascomycota</taxon>
        <taxon>Pezizomycotina</taxon>
        <taxon>Lecanoromycetes</taxon>
        <taxon>OSLEUM clade</taxon>
        <taxon>Lecanoromycetidae</taxon>
        <taxon>Lecanorales</taxon>
        <taxon>Lecanorineae</taxon>
        <taxon>Stereocaulaceae</taxon>
        <taxon>Lepraria</taxon>
    </lineage>
</organism>
<dbReference type="Proteomes" id="UP001276659">
    <property type="component" value="Unassembled WGS sequence"/>
</dbReference>
<evidence type="ECO:0000313" key="1">
    <source>
        <dbReference type="EMBL" id="KAK3169649.1"/>
    </source>
</evidence>